<dbReference type="AlphaFoldDB" id="A0AA35XNF7"/>
<proteinExistence type="predicted"/>
<sequence>MAVSQYRYPVQMPEAFSSRPLVHVFPAPGALANATARLLLL</sequence>
<feature type="non-terminal residue" evidence="1">
    <location>
        <position position="41"/>
    </location>
</feature>
<evidence type="ECO:0000313" key="1">
    <source>
        <dbReference type="EMBL" id="CAI8058347.1"/>
    </source>
</evidence>
<dbReference type="Proteomes" id="UP001174909">
    <property type="component" value="Unassembled WGS sequence"/>
</dbReference>
<protein>
    <submittedName>
        <fullName evidence="1">Uncharacterized protein</fullName>
    </submittedName>
</protein>
<keyword evidence="2" id="KW-1185">Reference proteome</keyword>
<dbReference type="EMBL" id="CASHTH010004507">
    <property type="protein sequence ID" value="CAI8058347.1"/>
    <property type="molecule type" value="Genomic_DNA"/>
</dbReference>
<evidence type="ECO:0000313" key="2">
    <source>
        <dbReference type="Proteomes" id="UP001174909"/>
    </source>
</evidence>
<accession>A0AA35XNF7</accession>
<comment type="caution">
    <text evidence="1">The sequence shown here is derived from an EMBL/GenBank/DDBJ whole genome shotgun (WGS) entry which is preliminary data.</text>
</comment>
<gene>
    <name evidence="1" type="ORF">GBAR_LOCUS31720</name>
</gene>
<name>A0AA35XNF7_GEOBA</name>
<reference evidence="1" key="1">
    <citation type="submission" date="2023-03" db="EMBL/GenBank/DDBJ databases">
        <authorList>
            <person name="Steffen K."/>
            <person name="Cardenas P."/>
        </authorList>
    </citation>
    <scope>NUCLEOTIDE SEQUENCE</scope>
</reference>
<organism evidence="1 2">
    <name type="scientific">Geodia barretti</name>
    <name type="common">Barrett's horny sponge</name>
    <dbReference type="NCBI Taxonomy" id="519541"/>
    <lineage>
        <taxon>Eukaryota</taxon>
        <taxon>Metazoa</taxon>
        <taxon>Porifera</taxon>
        <taxon>Demospongiae</taxon>
        <taxon>Heteroscleromorpha</taxon>
        <taxon>Tetractinellida</taxon>
        <taxon>Astrophorina</taxon>
        <taxon>Geodiidae</taxon>
        <taxon>Geodia</taxon>
    </lineage>
</organism>